<evidence type="ECO:0000313" key="10">
    <source>
        <dbReference type="EMBL" id="AMQ19234.1"/>
    </source>
</evidence>
<feature type="transmembrane region" description="Helical" evidence="8">
    <location>
        <begin position="228"/>
        <end position="246"/>
    </location>
</feature>
<reference evidence="11" key="1">
    <citation type="submission" date="2016-03" db="EMBL/GenBank/DDBJ databases">
        <authorList>
            <person name="Oger P.M."/>
        </authorList>
    </citation>
    <scope>NUCLEOTIDE SEQUENCE [LARGE SCALE GENOMIC DNA]</scope>
    <source>
        <strain evidence="11">OG-1</strain>
    </source>
</reference>
<evidence type="ECO:0000256" key="1">
    <source>
        <dbReference type="ARBA" id="ARBA00004141"/>
    </source>
</evidence>
<dbReference type="InterPro" id="IPR008915">
    <property type="entry name" value="Peptidase_M50"/>
</dbReference>
<protein>
    <submittedName>
        <fullName evidence="10">Metalloprotease</fullName>
    </submittedName>
</protein>
<name>A0A142CWT2_9EURY</name>
<evidence type="ECO:0000256" key="4">
    <source>
        <dbReference type="ARBA" id="ARBA00022801"/>
    </source>
</evidence>
<gene>
    <name evidence="10" type="ORF">A0127_08690</name>
</gene>
<dbReference type="Proteomes" id="UP000073604">
    <property type="component" value="Chromosome"/>
</dbReference>
<evidence type="ECO:0000256" key="8">
    <source>
        <dbReference type="SAM" id="Phobius"/>
    </source>
</evidence>
<dbReference type="InterPro" id="IPR044838">
    <property type="entry name" value="EGY1-like"/>
</dbReference>
<dbReference type="GO" id="GO:0008237">
    <property type="term" value="F:metallopeptidase activity"/>
    <property type="evidence" value="ECO:0007669"/>
    <property type="project" value="UniProtKB-KW"/>
</dbReference>
<keyword evidence="11" id="KW-1185">Reference proteome</keyword>
<evidence type="ECO:0000259" key="9">
    <source>
        <dbReference type="Pfam" id="PF02163"/>
    </source>
</evidence>
<dbReference type="GO" id="GO:0006508">
    <property type="term" value="P:proteolysis"/>
    <property type="evidence" value="ECO:0007669"/>
    <property type="project" value="UniProtKB-KW"/>
</dbReference>
<dbReference type="PANTHER" id="PTHR31412">
    <property type="entry name" value="ZINC METALLOPROTEASE EGY1"/>
    <property type="match status" value="1"/>
</dbReference>
<dbReference type="STRING" id="53952.A0127_08690"/>
<keyword evidence="5" id="KW-0809">Transit peptide</keyword>
<comment type="subcellular location">
    <subcellularLocation>
        <location evidence="1">Membrane</location>
        <topology evidence="1">Multi-pass membrane protein</topology>
    </subcellularLocation>
</comment>
<dbReference type="PANTHER" id="PTHR31412:SF0">
    <property type="entry name" value="ZINC METALLOPROTEASE EGY1, CHLOROPLASTIC-RELATED"/>
    <property type="match status" value="1"/>
</dbReference>
<evidence type="ECO:0000256" key="7">
    <source>
        <dbReference type="ARBA" id="ARBA00023136"/>
    </source>
</evidence>
<feature type="transmembrane region" description="Helical" evidence="8">
    <location>
        <begin position="364"/>
        <end position="392"/>
    </location>
</feature>
<proteinExistence type="predicted"/>
<feature type="transmembrane region" description="Helical" evidence="8">
    <location>
        <begin position="190"/>
        <end position="208"/>
    </location>
</feature>
<sequence length="434" mass="47153">MPRGIYECVNCGHREVLDSTEPVLEGACPKCGGDMILVGYAVGGTEAPDIRSEELGTPGPEEKEIRPEVLRELPHGLPPEVEAKLNEFYSLRFHGFDGHVAVFEVLDIYEKNFEKVLRELGNLGYWAALKKRDGRVVLFVFPAGKIPPDNPWLPWLFLVLTILSTFFAGYYLALNYIATLDHYGLPGLRNPYIIALSFSVSVMAIIGTHELGHKIAATYHGVKATMPYFIPFPNILGTLGAVIRVKSPLPTRNAAIDLGVSGPIAGFVVAVPVTVLGLKLSVLVPASLVPSTEGGIYFGTNLLFEALQRLVLNVQGDYVIFLHPVAIAGWVGILVTFLNLIPVAQLDGGHILRAFISEKAHKMITYAVALLLVGMSYLWSGWLIWAILIIFIGSAGNPGALDEVSPVSKGRIVLALVALIIFVITATPRPLWTA</sequence>
<evidence type="ECO:0000256" key="2">
    <source>
        <dbReference type="ARBA" id="ARBA00022670"/>
    </source>
</evidence>
<dbReference type="Pfam" id="PF02163">
    <property type="entry name" value="Peptidase_M50"/>
    <property type="match status" value="1"/>
</dbReference>
<dbReference type="KEGG" id="tpep:A0127_08690"/>
<dbReference type="CDD" id="cd06160">
    <property type="entry name" value="S2P-M50_like_2"/>
    <property type="match status" value="1"/>
</dbReference>
<keyword evidence="3 8" id="KW-0812">Transmembrane</keyword>
<feature type="transmembrane region" description="Helical" evidence="8">
    <location>
        <begin position="318"/>
        <end position="343"/>
    </location>
</feature>
<accession>A0A142CWT2</accession>
<feature type="transmembrane region" description="Helical" evidence="8">
    <location>
        <begin position="258"/>
        <end position="278"/>
    </location>
</feature>
<keyword evidence="2 10" id="KW-0645">Protease</keyword>
<dbReference type="AlphaFoldDB" id="A0A142CWT2"/>
<evidence type="ECO:0000256" key="5">
    <source>
        <dbReference type="ARBA" id="ARBA00022946"/>
    </source>
</evidence>
<dbReference type="RefSeq" id="WP_062390406.1">
    <property type="nucleotide sequence ID" value="NZ_CP014750.1"/>
</dbReference>
<evidence type="ECO:0000256" key="3">
    <source>
        <dbReference type="ARBA" id="ARBA00022692"/>
    </source>
</evidence>
<organism evidence="10 11">
    <name type="scientific">Thermococcus peptonophilus</name>
    <dbReference type="NCBI Taxonomy" id="53952"/>
    <lineage>
        <taxon>Archaea</taxon>
        <taxon>Methanobacteriati</taxon>
        <taxon>Methanobacteriota</taxon>
        <taxon>Thermococci</taxon>
        <taxon>Thermococcales</taxon>
        <taxon>Thermococcaceae</taxon>
        <taxon>Thermococcus</taxon>
    </lineage>
</organism>
<keyword evidence="6 8" id="KW-1133">Transmembrane helix</keyword>
<keyword evidence="7 8" id="KW-0472">Membrane</keyword>
<feature type="domain" description="Peptidase M50" evidence="9">
    <location>
        <begin position="198"/>
        <end position="369"/>
    </location>
</feature>
<dbReference type="GeneID" id="27140621"/>
<keyword evidence="4" id="KW-0378">Hydrolase</keyword>
<dbReference type="EMBL" id="CP014750">
    <property type="protein sequence ID" value="AMQ19234.1"/>
    <property type="molecule type" value="Genomic_DNA"/>
</dbReference>
<evidence type="ECO:0000313" key="11">
    <source>
        <dbReference type="Proteomes" id="UP000073604"/>
    </source>
</evidence>
<keyword evidence="10" id="KW-0482">Metalloprotease</keyword>
<dbReference type="OrthoDB" id="19110at2157"/>
<feature type="transmembrane region" description="Helical" evidence="8">
    <location>
        <begin position="412"/>
        <end position="432"/>
    </location>
</feature>
<feature type="transmembrane region" description="Helical" evidence="8">
    <location>
        <begin position="152"/>
        <end position="178"/>
    </location>
</feature>
<evidence type="ECO:0000256" key="6">
    <source>
        <dbReference type="ARBA" id="ARBA00022989"/>
    </source>
</evidence>
<dbReference type="GO" id="GO:0016020">
    <property type="term" value="C:membrane"/>
    <property type="evidence" value="ECO:0007669"/>
    <property type="project" value="UniProtKB-SubCell"/>
</dbReference>